<evidence type="ECO:0000313" key="4">
    <source>
        <dbReference type="Proteomes" id="UP000245488"/>
    </source>
</evidence>
<accession>A0A317G1H7</accession>
<proteinExistence type="predicted"/>
<dbReference type="CDD" id="cd00761">
    <property type="entry name" value="Glyco_tranf_GTA_type"/>
    <property type="match status" value="1"/>
</dbReference>
<feature type="domain" description="Glycosyltransferase 2-like" evidence="2">
    <location>
        <begin position="4"/>
        <end position="137"/>
    </location>
</feature>
<dbReference type="SUPFAM" id="SSF53448">
    <property type="entry name" value="Nucleotide-diphospho-sugar transferases"/>
    <property type="match status" value="1"/>
</dbReference>
<keyword evidence="1" id="KW-0812">Transmembrane</keyword>
<dbReference type="Gene3D" id="3.90.550.10">
    <property type="entry name" value="Spore Coat Polysaccharide Biosynthesis Protein SpsA, Chain A"/>
    <property type="match status" value="1"/>
</dbReference>
<evidence type="ECO:0000256" key="1">
    <source>
        <dbReference type="SAM" id="Phobius"/>
    </source>
</evidence>
<dbReference type="GO" id="GO:0016758">
    <property type="term" value="F:hexosyltransferase activity"/>
    <property type="evidence" value="ECO:0007669"/>
    <property type="project" value="UniProtKB-ARBA"/>
</dbReference>
<dbReference type="EMBL" id="NXNG01000001">
    <property type="protein sequence ID" value="PWT26240.1"/>
    <property type="molecule type" value="Genomic_DNA"/>
</dbReference>
<dbReference type="PANTHER" id="PTHR22916">
    <property type="entry name" value="GLYCOSYLTRANSFERASE"/>
    <property type="match status" value="1"/>
</dbReference>
<name>A0A317G1H7_BUTFI</name>
<feature type="transmembrane region" description="Helical" evidence="1">
    <location>
        <begin position="297"/>
        <end position="316"/>
    </location>
</feature>
<sequence>MILSICIPSYNRPEDLRRLLESIDSTKYAKEIEVIIQEDKAPRRLEVRETVEDFKINGNPNGYAIHYYENEENCGYDKNLRTLPKRATGEYVMYMGDDDIYVPEALDKYIDQLKKEKPGYILRRYRTIHKDVNVEEYRYSKGNVFFEPGEDAYVELFRRSLFISGFTFRREFFNDYDCDTFDGTLLFQLYIQATICLKEKSAYFDIPITQQLEGGIPFFGKSESEKGLYTSGKNTVEGSLNFMKQVIFMSQELDKMLGVNCSDRIIETYSKYSYGFLLEHRDDGVKEYRRYSEGLKALGFACTYYYYVYYYMLLLLGKKGSAQIIMLMKRFLGKTPRL</sequence>
<dbReference type="Pfam" id="PF00535">
    <property type="entry name" value="Glycos_transf_2"/>
    <property type="match status" value="1"/>
</dbReference>
<dbReference type="AlphaFoldDB" id="A0A317G1H7"/>
<keyword evidence="4" id="KW-1185">Reference proteome</keyword>
<evidence type="ECO:0000259" key="2">
    <source>
        <dbReference type="Pfam" id="PF00535"/>
    </source>
</evidence>
<dbReference type="InterPro" id="IPR001173">
    <property type="entry name" value="Glyco_trans_2-like"/>
</dbReference>
<protein>
    <recommendedName>
        <fullName evidence="2">Glycosyltransferase 2-like domain-containing protein</fullName>
    </recommendedName>
</protein>
<dbReference type="RefSeq" id="WP_110072115.1">
    <property type="nucleotide sequence ID" value="NZ_CM009896.1"/>
</dbReference>
<evidence type="ECO:0000313" key="3">
    <source>
        <dbReference type="EMBL" id="PWT26240.1"/>
    </source>
</evidence>
<dbReference type="PANTHER" id="PTHR22916:SF3">
    <property type="entry name" value="UDP-GLCNAC:BETAGAL BETA-1,3-N-ACETYLGLUCOSAMINYLTRANSFERASE-LIKE PROTEIN 1"/>
    <property type="match status" value="1"/>
</dbReference>
<dbReference type="Proteomes" id="UP000245488">
    <property type="component" value="Chromosome"/>
</dbReference>
<keyword evidence="1" id="KW-1133">Transmembrane helix</keyword>
<organism evidence="3 4">
    <name type="scientific">Butyrivibrio fibrisolvens</name>
    <dbReference type="NCBI Taxonomy" id="831"/>
    <lineage>
        <taxon>Bacteria</taxon>
        <taxon>Bacillati</taxon>
        <taxon>Bacillota</taxon>
        <taxon>Clostridia</taxon>
        <taxon>Lachnospirales</taxon>
        <taxon>Lachnospiraceae</taxon>
        <taxon>Butyrivibrio</taxon>
    </lineage>
</organism>
<gene>
    <name evidence="3" type="ORF">CPT75_03440</name>
</gene>
<reference evidence="3 4" key="1">
    <citation type="submission" date="2017-09" db="EMBL/GenBank/DDBJ databases">
        <title>High-quality draft genome sequence of Butyrivibrio fibrisolvens INBov1, isolated from cow rumen.</title>
        <authorList>
            <person name="Rodriguez Hernaez J."/>
            <person name="Rivarola M."/>
            <person name="Paniego N."/>
            <person name="Cravero S."/>
            <person name="Ceron Cucchi M."/>
            <person name="Martinez M.C."/>
        </authorList>
    </citation>
    <scope>NUCLEOTIDE SEQUENCE [LARGE SCALE GENOMIC DNA]</scope>
    <source>
        <strain evidence="3 4">INBov1</strain>
    </source>
</reference>
<dbReference type="InterPro" id="IPR029044">
    <property type="entry name" value="Nucleotide-diphossugar_trans"/>
</dbReference>
<comment type="caution">
    <text evidence="3">The sequence shown here is derived from an EMBL/GenBank/DDBJ whole genome shotgun (WGS) entry which is preliminary data.</text>
</comment>
<keyword evidence="1" id="KW-0472">Membrane</keyword>